<evidence type="ECO:0000313" key="7">
    <source>
        <dbReference type="EMBL" id="SUB57146.1"/>
    </source>
</evidence>
<feature type="domain" description="DNA mismatch repair protein S5" evidence="6">
    <location>
        <begin position="208"/>
        <end position="326"/>
    </location>
</feature>
<comment type="function">
    <text evidence="4">This protein is involved in the repair of mismatches in DNA. It is required for dam-dependent methyl-directed DNA mismatch repair. May act as a 'molecular matchmaker', a protein that promotes the formation of a stable complex between two or more DNA-binding proteins in an ATP-dependent manner without itself being part of a final effector complex.</text>
</comment>
<dbReference type="InterPro" id="IPR014790">
    <property type="entry name" value="MutL_C"/>
</dbReference>
<keyword evidence="3 4" id="KW-0234">DNA repair</keyword>
<dbReference type="InterPro" id="IPR042120">
    <property type="entry name" value="MutL_C_dimsub"/>
</dbReference>
<evidence type="ECO:0000256" key="3">
    <source>
        <dbReference type="ARBA" id="ARBA00023204"/>
    </source>
</evidence>
<dbReference type="PANTHER" id="PTHR10073">
    <property type="entry name" value="DNA MISMATCH REPAIR PROTEIN MLH, PMS, MUTL"/>
    <property type="match status" value="1"/>
</dbReference>
<evidence type="ECO:0000256" key="1">
    <source>
        <dbReference type="ARBA" id="ARBA00006082"/>
    </source>
</evidence>
<dbReference type="PROSITE" id="PS00058">
    <property type="entry name" value="DNA_MISMATCH_REPAIR_1"/>
    <property type="match status" value="1"/>
</dbReference>
<dbReference type="GO" id="GO:0140664">
    <property type="term" value="F:ATP-dependent DNA damage sensor activity"/>
    <property type="evidence" value="ECO:0007669"/>
    <property type="project" value="InterPro"/>
</dbReference>
<reference evidence="7 8" key="1">
    <citation type="submission" date="2018-06" db="EMBL/GenBank/DDBJ databases">
        <authorList>
            <consortium name="Pathogen Informatics"/>
            <person name="Doyle S."/>
        </authorList>
    </citation>
    <scope>NUCLEOTIDE SEQUENCE [LARGE SCALE GENOMIC DNA]</scope>
    <source>
        <strain evidence="7 8">NCTC13149</strain>
    </source>
</reference>
<dbReference type="GO" id="GO:0032300">
    <property type="term" value="C:mismatch repair complex"/>
    <property type="evidence" value="ECO:0007669"/>
    <property type="project" value="InterPro"/>
</dbReference>
<dbReference type="HAMAP" id="MF_00149">
    <property type="entry name" value="DNA_mis_repair"/>
    <property type="match status" value="1"/>
</dbReference>
<dbReference type="InterPro" id="IPR038973">
    <property type="entry name" value="MutL/Mlh/Pms-like"/>
</dbReference>
<dbReference type="InterPro" id="IPR013507">
    <property type="entry name" value="DNA_mismatch_S5_2-like"/>
</dbReference>
<dbReference type="PANTHER" id="PTHR10073:SF12">
    <property type="entry name" value="DNA MISMATCH REPAIR PROTEIN MLH1"/>
    <property type="match status" value="1"/>
</dbReference>
<dbReference type="GO" id="GO:0005524">
    <property type="term" value="F:ATP binding"/>
    <property type="evidence" value="ECO:0007669"/>
    <property type="project" value="InterPro"/>
</dbReference>
<dbReference type="SUPFAM" id="SSF55874">
    <property type="entry name" value="ATPase domain of HSP90 chaperone/DNA topoisomerase II/histidine kinase"/>
    <property type="match status" value="1"/>
</dbReference>
<protein>
    <recommendedName>
        <fullName evidence="4">DNA mismatch repair protein MutL</fullName>
    </recommendedName>
</protein>
<evidence type="ECO:0000259" key="5">
    <source>
        <dbReference type="SMART" id="SM00853"/>
    </source>
</evidence>
<evidence type="ECO:0000313" key="8">
    <source>
        <dbReference type="Proteomes" id="UP000255517"/>
    </source>
</evidence>
<dbReference type="NCBIfam" id="TIGR00585">
    <property type="entry name" value="mutl"/>
    <property type="match status" value="1"/>
</dbReference>
<dbReference type="InterPro" id="IPR014721">
    <property type="entry name" value="Ribsml_uS5_D2-typ_fold_subgr"/>
</dbReference>
<dbReference type="SUPFAM" id="SSF118116">
    <property type="entry name" value="DNA mismatch repair protein MutL"/>
    <property type="match status" value="1"/>
</dbReference>
<dbReference type="EMBL" id="UGSZ01000001">
    <property type="protein sequence ID" value="SUB57146.1"/>
    <property type="molecule type" value="Genomic_DNA"/>
</dbReference>
<dbReference type="Pfam" id="PF08676">
    <property type="entry name" value="MutL_C"/>
    <property type="match status" value="1"/>
</dbReference>
<dbReference type="Gene3D" id="3.30.230.10">
    <property type="match status" value="1"/>
</dbReference>
<dbReference type="InterPro" id="IPR014762">
    <property type="entry name" value="DNA_mismatch_repair_CS"/>
</dbReference>
<dbReference type="STRING" id="1122949.GCA_000378725_00704"/>
<dbReference type="FunFam" id="3.30.565.10:FF:000003">
    <property type="entry name" value="DNA mismatch repair endonuclease MutL"/>
    <property type="match status" value="1"/>
</dbReference>
<dbReference type="SMART" id="SM00853">
    <property type="entry name" value="MutL_C"/>
    <property type="match status" value="1"/>
</dbReference>
<dbReference type="InterPro" id="IPR020667">
    <property type="entry name" value="DNA_mismatch_repair_MutL"/>
</dbReference>
<gene>
    <name evidence="4 7" type="primary">mutL</name>
    <name evidence="7" type="ORF">NCTC13149_00962</name>
</gene>
<evidence type="ECO:0000256" key="4">
    <source>
        <dbReference type="HAMAP-Rule" id="MF_00149"/>
    </source>
</evidence>
<dbReference type="AlphaFoldDB" id="A0A379C6B1"/>
<dbReference type="InterPro" id="IPR036890">
    <property type="entry name" value="HATPase_C_sf"/>
</dbReference>
<dbReference type="Pfam" id="PF01119">
    <property type="entry name" value="DNA_mis_repair"/>
    <property type="match status" value="1"/>
</dbReference>
<feature type="domain" description="MutL C-terminal dimerisation" evidence="5">
    <location>
        <begin position="443"/>
        <end position="586"/>
    </location>
</feature>
<dbReference type="InterPro" id="IPR002099">
    <property type="entry name" value="MutL/Mlh/PMS"/>
</dbReference>
<dbReference type="CDD" id="cd00782">
    <property type="entry name" value="MutL_Trans"/>
    <property type="match status" value="1"/>
</dbReference>
<accession>A0A379C6B1</accession>
<dbReference type="OrthoDB" id="9763467at2"/>
<dbReference type="Pfam" id="PF13589">
    <property type="entry name" value="HATPase_c_3"/>
    <property type="match status" value="1"/>
</dbReference>
<sequence>MSIVLLDDNTISKISAGEIIENPASVVKELLENSIDAGAKNITVEVKNSPTDFIRITDDGCGFKADEIELAFMRHSTSKLSKIEDLEELTTLGFRGEALASISSIAKIRLLTKNSEDLAGTSTKIENGKIIEQSNVGMPHGSTFYVEDIFYNTPVRKKFLRADNVEFNLIFDVIQKIALGNPQVSISYIRDGKTLLNSYKNSNYKNHILNVLGREIATNLIENSFSSENYKIRAYFSNNKLFRSSRNHQYIYINGRYVTNREISREIEKVYKSLIPLNRFPVFILFIDINSSLIDVNIHPKKHEVKLSNENNLIAILCEMVEEVLYPNRSIREIEDEPKVNLNVFDIFDDKSNDNLINFKEPTYEPSDNYIKEFDIDSQSFHENYQPFDVYEENLDNNNDIDNIEDKTEDSNYDNIPSLEQFQEDSFLNDKEVIDSNLINTRIVGILFDTFIILENKNKDLIYLVDQHAAHERVMYEKYKKQYLNSNINSQVLLKPEIIELNASEYMKIEKNFHLFKDLGFSIDSFGENSIILREVPMIFGFPTYVSFIRDIIDSLDDKIYSNYQADMWKVMKRACLKAVKAGDTLSNMEVKELINSLIHCENPYTCPHGRPTIIDIKKTTIAKLFLRE</sequence>
<dbReference type="GO" id="GO:0006298">
    <property type="term" value="P:mismatch repair"/>
    <property type="evidence" value="ECO:0007669"/>
    <property type="project" value="UniProtKB-UniRule"/>
</dbReference>
<dbReference type="GO" id="GO:0030983">
    <property type="term" value="F:mismatched DNA binding"/>
    <property type="evidence" value="ECO:0007669"/>
    <property type="project" value="InterPro"/>
</dbReference>
<comment type="similarity">
    <text evidence="1 4">Belongs to the DNA mismatch repair MutL/HexB family.</text>
</comment>
<dbReference type="SMART" id="SM01340">
    <property type="entry name" value="DNA_mis_repair"/>
    <property type="match status" value="1"/>
</dbReference>
<dbReference type="Proteomes" id="UP000255517">
    <property type="component" value="Unassembled WGS sequence"/>
</dbReference>
<dbReference type="InterPro" id="IPR042121">
    <property type="entry name" value="MutL_C_regsub"/>
</dbReference>
<dbReference type="Gene3D" id="3.30.1540.20">
    <property type="entry name" value="MutL, C-terminal domain, dimerisation subdomain"/>
    <property type="match status" value="1"/>
</dbReference>
<name>A0A379C6B1_9FIRM</name>
<dbReference type="Gene3D" id="3.30.565.10">
    <property type="entry name" value="Histidine kinase-like ATPase, C-terminal domain"/>
    <property type="match status" value="1"/>
</dbReference>
<dbReference type="Gene3D" id="3.30.1370.100">
    <property type="entry name" value="MutL, C-terminal domain, regulatory subdomain"/>
    <property type="match status" value="1"/>
</dbReference>
<dbReference type="GO" id="GO:0016887">
    <property type="term" value="F:ATP hydrolysis activity"/>
    <property type="evidence" value="ECO:0007669"/>
    <property type="project" value="InterPro"/>
</dbReference>
<dbReference type="RefSeq" id="WP_019034583.1">
    <property type="nucleotide sequence ID" value="NZ_UGSZ01000001.1"/>
</dbReference>
<dbReference type="CDD" id="cd16926">
    <property type="entry name" value="HATPase_MutL-MLH-PMS-like"/>
    <property type="match status" value="1"/>
</dbReference>
<evidence type="ECO:0000259" key="6">
    <source>
        <dbReference type="SMART" id="SM01340"/>
    </source>
</evidence>
<dbReference type="InterPro" id="IPR037198">
    <property type="entry name" value="MutL_C_sf"/>
</dbReference>
<organism evidence="7 8">
    <name type="scientific">Peptoniphilus lacrimalis</name>
    <dbReference type="NCBI Taxonomy" id="33031"/>
    <lineage>
        <taxon>Bacteria</taxon>
        <taxon>Bacillati</taxon>
        <taxon>Bacillota</taxon>
        <taxon>Tissierellia</taxon>
        <taxon>Tissierellales</taxon>
        <taxon>Peptoniphilaceae</taxon>
        <taxon>Peptoniphilus</taxon>
    </lineage>
</organism>
<dbReference type="SUPFAM" id="SSF54211">
    <property type="entry name" value="Ribosomal protein S5 domain 2-like"/>
    <property type="match status" value="1"/>
</dbReference>
<dbReference type="InterPro" id="IPR020568">
    <property type="entry name" value="Ribosomal_Su5_D2-typ_SF"/>
</dbReference>
<keyword evidence="2 4" id="KW-0227">DNA damage</keyword>
<proteinExistence type="inferred from homology"/>
<evidence type="ECO:0000256" key="2">
    <source>
        <dbReference type="ARBA" id="ARBA00022763"/>
    </source>
</evidence>